<evidence type="ECO:0000313" key="7">
    <source>
        <dbReference type="EMBL" id="RDY27633.1"/>
    </source>
</evidence>
<keyword evidence="2" id="KW-0805">Transcription regulation</keyword>
<dbReference type="Gene3D" id="1.10.10.10">
    <property type="entry name" value="Winged helix-like DNA-binding domain superfamily/Winged helix DNA-binding domain"/>
    <property type="match status" value="1"/>
</dbReference>
<dbReference type="EMBL" id="QICS01000011">
    <property type="protein sequence ID" value="PXV86885.1"/>
    <property type="molecule type" value="Genomic_DNA"/>
</dbReference>
<evidence type="ECO:0000313" key="9">
    <source>
        <dbReference type="Proteomes" id="UP000247523"/>
    </source>
</evidence>
<dbReference type="PRINTS" id="PR00039">
    <property type="entry name" value="HTHLYSR"/>
</dbReference>
<dbReference type="SUPFAM" id="SSF53850">
    <property type="entry name" value="Periplasmic binding protein-like II"/>
    <property type="match status" value="1"/>
</dbReference>
<dbReference type="FunFam" id="1.10.10.10:FF:000001">
    <property type="entry name" value="LysR family transcriptional regulator"/>
    <property type="match status" value="1"/>
</dbReference>
<dbReference type="GO" id="GO:0000976">
    <property type="term" value="F:transcription cis-regulatory region binding"/>
    <property type="evidence" value="ECO:0007669"/>
    <property type="project" value="TreeGrafter"/>
</dbReference>
<dbReference type="SUPFAM" id="SSF46785">
    <property type="entry name" value="Winged helix' DNA-binding domain"/>
    <property type="match status" value="1"/>
</dbReference>
<keyword evidence="3 6" id="KW-0238">DNA-binding</keyword>
<organism evidence="6 9">
    <name type="scientific">Lachnotalea glycerini</name>
    <dbReference type="NCBI Taxonomy" id="1763509"/>
    <lineage>
        <taxon>Bacteria</taxon>
        <taxon>Bacillati</taxon>
        <taxon>Bacillota</taxon>
        <taxon>Clostridia</taxon>
        <taxon>Lachnospirales</taxon>
        <taxon>Lachnospiraceae</taxon>
        <taxon>Lachnotalea</taxon>
    </lineage>
</organism>
<dbReference type="InterPro" id="IPR036388">
    <property type="entry name" value="WH-like_DNA-bd_sf"/>
</dbReference>
<dbReference type="PROSITE" id="PS50931">
    <property type="entry name" value="HTH_LYSR"/>
    <property type="match status" value="1"/>
</dbReference>
<feature type="domain" description="HTH lysR-type" evidence="5">
    <location>
        <begin position="1"/>
        <end position="58"/>
    </location>
</feature>
<comment type="similarity">
    <text evidence="1">Belongs to the LysR transcriptional regulatory family.</text>
</comment>
<dbReference type="AlphaFoldDB" id="A0A255I9S1"/>
<dbReference type="PANTHER" id="PTHR30126">
    <property type="entry name" value="HTH-TYPE TRANSCRIPTIONAL REGULATOR"/>
    <property type="match status" value="1"/>
</dbReference>
<reference evidence="6 9" key="2">
    <citation type="submission" date="2018-05" db="EMBL/GenBank/DDBJ databases">
        <title>Genomic Encyclopedia of Type Strains, Phase IV (KMG-IV): sequencing the most valuable type-strain genomes for metagenomic binning, comparative biology and taxonomic classification.</title>
        <authorList>
            <person name="Goeker M."/>
        </authorList>
    </citation>
    <scope>NUCLEOTIDE SEQUENCE [LARGE SCALE GENOMIC DNA]</scope>
    <source>
        <strain evidence="6 9">DSM 28816</strain>
    </source>
</reference>
<dbReference type="RefSeq" id="WP_094378405.1">
    <property type="nucleotide sequence ID" value="NZ_NOKA02000104.1"/>
</dbReference>
<keyword evidence="4" id="KW-0804">Transcription</keyword>
<dbReference type="Proteomes" id="UP000247523">
    <property type="component" value="Unassembled WGS sequence"/>
</dbReference>
<evidence type="ECO:0000256" key="1">
    <source>
        <dbReference type="ARBA" id="ARBA00009437"/>
    </source>
</evidence>
<evidence type="ECO:0000256" key="3">
    <source>
        <dbReference type="ARBA" id="ARBA00023125"/>
    </source>
</evidence>
<dbReference type="Pfam" id="PF03466">
    <property type="entry name" value="LysR_substrate"/>
    <property type="match status" value="1"/>
</dbReference>
<dbReference type="EMBL" id="NOKA02000104">
    <property type="protein sequence ID" value="RDY27633.1"/>
    <property type="molecule type" value="Genomic_DNA"/>
</dbReference>
<dbReference type="Gene3D" id="3.40.190.290">
    <property type="match status" value="1"/>
</dbReference>
<keyword evidence="8" id="KW-1185">Reference proteome</keyword>
<dbReference type="Pfam" id="PF00126">
    <property type="entry name" value="HTH_1"/>
    <property type="match status" value="1"/>
</dbReference>
<evidence type="ECO:0000259" key="5">
    <source>
        <dbReference type="PROSITE" id="PS50931"/>
    </source>
</evidence>
<reference evidence="7 8" key="1">
    <citation type="journal article" date="2017" name="Genome Announc.">
        <title>Draft Genome Sequence of a Sporulating and Motile Strain of Lachnotalea glycerini Isolated from Water in Quebec City, Canada.</title>
        <authorList>
            <person name="Maheux A.F."/>
            <person name="Boudreau D.K."/>
            <person name="Berube E."/>
            <person name="Boissinot M."/>
            <person name="Raymond F."/>
            <person name="Brodeur S."/>
            <person name="Corbeil J."/>
            <person name="Isabel S."/>
            <person name="Omar R.F."/>
            <person name="Bergeron M.G."/>
        </authorList>
    </citation>
    <scope>NUCLEOTIDE SEQUENCE [LARGE SCALE GENOMIC DNA]</scope>
    <source>
        <strain evidence="7 8">CCRI-19302</strain>
    </source>
</reference>
<proteinExistence type="inferred from homology"/>
<gene>
    <name evidence="6" type="ORF">C8E03_11185</name>
    <name evidence="7" type="ORF">CG710_020525</name>
</gene>
<dbReference type="InterPro" id="IPR036390">
    <property type="entry name" value="WH_DNA-bd_sf"/>
</dbReference>
<dbReference type="InterPro" id="IPR000847">
    <property type="entry name" value="LysR_HTH_N"/>
</dbReference>
<accession>A0A255I9S1</accession>
<dbReference type="CDD" id="cd05466">
    <property type="entry name" value="PBP2_LTTR_substrate"/>
    <property type="match status" value="1"/>
</dbReference>
<comment type="caution">
    <text evidence="6">The sequence shown here is derived from an EMBL/GenBank/DDBJ whole genome shotgun (WGS) entry which is preliminary data.</text>
</comment>
<evidence type="ECO:0000313" key="8">
    <source>
        <dbReference type="Proteomes" id="UP000216411"/>
    </source>
</evidence>
<reference evidence="7" key="3">
    <citation type="submission" date="2018-07" db="EMBL/GenBank/DDBJ databases">
        <authorList>
            <person name="Quirk P.G."/>
            <person name="Krulwich T.A."/>
        </authorList>
    </citation>
    <scope>NUCLEOTIDE SEQUENCE</scope>
    <source>
        <strain evidence="7">CCRI-19302</strain>
    </source>
</reference>
<name>A0A255I9S1_9FIRM</name>
<dbReference type="InterPro" id="IPR005119">
    <property type="entry name" value="LysR_subst-bd"/>
</dbReference>
<dbReference type="PANTHER" id="PTHR30126:SF100">
    <property type="entry name" value="LYSR-FAMILY TRANSCRIPTIONAL REGULATOR"/>
    <property type="match status" value="1"/>
</dbReference>
<evidence type="ECO:0000256" key="2">
    <source>
        <dbReference type="ARBA" id="ARBA00023015"/>
    </source>
</evidence>
<evidence type="ECO:0000256" key="4">
    <source>
        <dbReference type="ARBA" id="ARBA00023163"/>
    </source>
</evidence>
<sequence length="291" mass="32874">MDFKNIQTFIKVAELKSFSLAALELGYSQSAVSTQISNLEKELGQLLFDRIGHKISLTANGILFLQYTQNIQLLTEELNTQLNGGTDLSGTIRIAMADSICTSIFPNILIDFQHQYSKVKIIIKTGVTSEIFSLLSNNEVDMVCTLDFKIQRPDFYILKETAVNANFYLSSKHPLAQNKQVAIADIKQYPIYLTEENISYRKDLDDKLAKLNQFIIPTYEIGNVQVIKELILDSDGIGFIPEFVVKKELIQKSILPISNPHFPITVWVQLICHRGKALTPAMKALIQFIEI</sequence>
<protein>
    <submittedName>
        <fullName evidence="6">DNA-binding transcriptional LysR family regulator</fullName>
    </submittedName>
    <submittedName>
        <fullName evidence="7">LysR family transcriptional regulator</fullName>
    </submittedName>
</protein>
<evidence type="ECO:0000313" key="6">
    <source>
        <dbReference type="EMBL" id="PXV86885.1"/>
    </source>
</evidence>
<dbReference type="Proteomes" id="UP000216411">
    <property type="component" value="Unassembled WGS sequence"/>
</dbReference>
<dbReference type="OrthoDB" id="119203at2"/>
<dbReference type="GO" id="GO:0003700">
    <property type="term" value="F:DNA-binding transcription factor activity"/>
    <property type="evidence" value="ECO:0007669"/>
    <property type="project" value="InterPro"/>
</dbReference>